<comment type="caution">
    <text evidence="7">The sequence shown here is derived from an EMBL/GenBank/DDBJ whole genome shotgun (WGS) entry which is preliminary data.</text>
</comment>
<dbReference type="InterPro" id="IPR058245">
    <property type="entry name" value="NreC/VraR/RcsB-like_REC"/>
</dbReference>
<keyword evidence="1 3" id="KW-0597">Phosphoprotein</keyword>
<feature type="modified residue" description="4-aspartylphosphate" evidence="3">
    <location>
        <position position="55"/>
    </location>
</feature>
<feature type="domain" description="Response regulatory" evidence="6">
    <location>
        <begin position="4"/>
        <end position="120"/>
    </location>
</feature>
<evidence type="ECO:0000256" key="3">
    <source>
        <dbReference type="PROSITE-ProRule" id="PRU00169"/>
    </source>
</evidence>
<dbReference type="InterPro" id="IPR001789">
    <property type="entry name" value="Sig_transdc_resp-reg_receiver"/>
</dbReference>
<dbReference type="Pfam" id="PF00196">
    <property type="entry name" value="GerE"/>
    <property type="match status" value="1"/>
</dbReference>
<reference evidence="7 8" key="1">
    <citation type="submission" date="2020-04" db="EMBL/GenBank/DDBJ databases">
        <title>Ramlibacter sp. G-1-2-2 isolated from soil.</title>
        <authorList>
            <person name="Dahal R.H."/>
        </authorList>
    </citation>
    <scope>NUCLEOTIDE SEQUENCE [LARGE SCALE GENOMIC DNA]</scope>
    <source>
        <strain evidence="7 8">G-1-2-2</strain>
    </source>
</reference>
<gene>
    <name evidence="7" type="ORF">HHL11_11965</name>
</gene>
<dbReference type="InterPro" id="IPR039420">
    <property type="entry name" value="WalR-like"/>
</dbReference>
<name>A0A848H4L3_9BURK</name>
<dbReference type="InterPro" id="IPR011006">
    <property type="entry name" value="CheY-like_superfamily"/>
</dbReference>
<accession>A0A848H4L3</accession>
<organism evidence="7 8">
    <name type="scientific">Ramlibacter agri</name>
    <dbReference type="NCBI Taxonomy" id="2728837"/>
    <lineage>
        <taxon>Bacteria</taxon>
        <taxon>Pseudomonadati</taxon>
        <taxon>Pseudomonadota</taxon>
        <taxon>Betaproteobacteria</taxon>
        <taxon>Burkholderiales</taxon>
        <taxon>Comamonadaceae</taxon>
        <taxon>Ramlibacter</taxon>
    </lineage>
</organism>
<evidence type="ECO:0000313" key="8">
    <source>
        <dbReference type="Proteomes" id="UP000541185"/>
    </source>
</evidence>
<keyword evidence="2" id="KW-0238">DNA-binding</keyword>
<dbReference type="PROSITE" id="PS50110">
    <property type="entry name" value="RESPONSE_REGULATORY"/>
    <property type="match status" value="1"/>
</dbReference>
<proteinExistence type="predicted"/>
<feature type="region of interest" description="Disordered" evidence="4">
    <location>
        <begin position="221"/>
        <end position="271"/>
    </location>
</feature>
<evidence type="ECO:0000259" key="5">
    <source>
        <dbReference type="PROSITE" id="PS50043"/>
    </source>
</evidence>
<dbReference type="GO" id="GO:0003677">
    <property type="term" value="F:DNA binding"/>
    <property type="evidence" value="ECO:0007669"/>
    <property type="project" value="UniProtKB-KW"/>
</dbReference>
<dbReference type="PRINTS" id="PR00038">
    <property type="entry name" value="HTHLUXR"/>
</dbReference>
<dbReference type="AlphaFoldDB" id="A0A848H4L3"/>
<evidence type="ECO:0000256" key="4">
    <source>
        <dbReference type="SAM" id="MobiDB-lite"/>
    </source>
</evidence>
<dbReference type="CDD" id="cd06170">
    <property type="entry name" value="LuxR_C_like"/>
    <property type="match status" value="1"/>
</dbReference>
<dbReference type="SUPFAM" id="SSF52172">
    <property type="entry name" value="CheY-like"/>
    <property type="match status" value="1"/>
</dbReference>
<keyword evidence="8" id="KW-1185">Reference proteome</keyword>
<dbReference type="CDD" id="cd17535">
    <property type="entry name" value="REC_NarL-like"/>
    <property type="match status" value="1"/>
</dbReference>
<dbReference type="Gene3D" id="3.40.50.2300">
    <property type="match status" value="1"/>
</dbReference>
<evidence type="ECO:0000313" key="7">
    <source>
        <dbReference type="EMBL" id="NML44471.1"/>
    </source>
</evidence>
<dbReference type="EMBL" id="JABBFX010000001">
    <property type="protein sequence ID" value="NML44471.1"/>
    <property type="molecule type" value="Genomic_DNA"/>
</dbReference>
<dbReference type="PANTHER" id="PTHR43214">
    <property type="entry name" value="TWO-COMPONENT RESPONSE REGULATOR"/>
    <property type="match status" value="1"/>
</dbReference>
<protein>
    <submittedName>
        <fullName evidence="7">Response regulator transcription factor</fullName>
    </submittedName>
</protein>
<dbReference type="SMART" id="SM00448">
    <property type="entry name" value="REC"/>
    <property type="match status" value="1"/>
</dbReference>
<dbReference type="RefSeq" id="WP_169418595.1">
    <property type="nucleotide sequence ID" value="NZ_JABBFX010000001.1"/>
</dbReference>
<evidence type="ECO:0000256" key="1">
    <source>
        <dbReference type="ARBA" id="ARBA00022553"/>
    </source>
</evidence>
<feature type="domain" description="HTH luxR-type" evidence="5">
    <location>
        <begin position="147"/>
        <end position="212"/>
    </location>
</feature>
<dbReference type="PROSITE" id="PS50043">
    <property type="entry name" value="HTH_LUXR_2"/>
    <property type="match status" value="1"/>
</dbReference>
<dbReference type="InterPro" id="IPR000792">
    <property type="entry name" value="Tscrpt_reg_LuxR_C"/>
</dbReference>
<dbReference type="GO" id="GO:0006355">
    <property type="term" value="P:regulation of DNA-templated transcription"/>
    <property type="evidence" value="ECO:0007669"/>
    <property type="project" value="InterPro"/>
</dbReference>
<dbReference type="Proteomes" id="UP000541185">
    <property type="component" value="Unassembled WGS sequence"/>
</dbReference>
<evidence type="ECO:0000259" key="6">
    <source>
        <dbReference type="PROSITE" id="PS50110"/>
    </source>
</evidence>
<dbReference type="Pfam" id="PF00072">
    <property type="entry name" value="Response_reg"/>
    <property type="match status" value="1"/>
</dbReference>
<dbReference type="SUPFAM" id="SSF46894">
    <property type="entry name" value="C-terminal effector domain of the bipartite response regulators"/>
    <property type="match status" value="1"/>
</dbReference>
<dbReference type="InterPro" id="IPR016032">
    <property type="entry name" value="Sig_transdc_resp-reg_C-effctor"/>
</dbReference>
<sequence length="271" mass="29571">MSIRVLLVDDNNLFRKGLAALISAHPDFTVVADVSTCKEAVQAALHIDPDVVVTDIALGGVNGLECVAELKRRQPHVRIILLTSLRTEGHVRAALRIGADGYLLKNATIEEVQLALRNVAMGKKYLSPDVSEHVFDTFLHPQRAQAPISRLDGLTTRERSILQLIAEGRTNKGAAEFLSVSPKTVEKHRATLMRKLGLRNAAELTMVAIELGLVERPDSLARLNPDSLSAGEPRSYRTRQPLEREPGSFDGAPLDPDIPPAYAPRCEANDG</sequence>
<evidence type="ECO:0000256" key="2">
    <source>
        <dbReference type="ARBA" id="ARBA00023125"/>
    </source>
</evidence>
<dbReference type="SMART" id="SM00421">
    <property type="entry name" value="HTH_LUXR"/>
    <property type="match status" value="1"/>
</dbReference>
<dbReference type="GO" id="GO:0000160">
    <property type="term" value="P:phosphorelay signal transduction system"/>
    <property type="evidence" value="ECO:0007669"/>
    <property type="project" value="InterPro"/>
</dbReference>